<dbReference type="OrthoDB" id="85873at2157"/>
<proteinExistence type="predicted"/>
<gene>
    <name evidence="1" type="ORF">APY94_02355</name>
</gene>
<dbReference type="Proteomes" id="UP000053462">
    <property type="component" value="Unassembled WGS sequence"/>
</dbReference>
<organism evidence="1 2">
    <name type="scientific">Thermococcus celericrescens</name>
    <dbReference type="NCBI Taxonomy" id="227598"/>
    <lineage>
        <taxon>Archaea</taxon>
        <taxon>Methanobacteriati</taxon>
        <taxon>Methanobacteriota</taxon>
        <taxon>Thermococci</taxon>
        <taxon>Thermococcales</taxon>
        <taxon>Thermococcaceae</taxon>
        <taxon>Thermococcus</taxon>
    </lineage>
</organism>
<sequence length="302" mass="35669">MVSEERLRILLEDLGSKFVKDDVPKIRSALLALRKVSEIPVSRLNPSTGYHPVVIFKRRFGRIQKEVPVSIVDLKVLNRYNMPGWRREIEFWLDNDVALQDSIMGIEALMIGDPRQLNRLGDVLRRILQQMNYRPRRLILFYSTIYMDFGADRYIQMGLRGGDMELTLINMKLSEASSYLGRAITGIDSSFGNKNMEFYKLLFAYATETRSSFDWFFHRYIYPRLNPEQKEFFEEMQDYRNFLTLLYSYMNRLNKDRIGTEVGIRVIRRANPKRPLEIGIVFTNRGIEIRRYANNVQISFMV</sequence>
<keyword evidence="2" id="KW-1185">Reference proteome</keyword>
<name>A0A100XZ91_9EURY</name>
<evidence type="ECO:0000313" key="2">
    <source>
        <dbReference type="Proteomes" id="UP000053462"/>
    </source>
</evidence>
<dbReference type="STRING" id="227598.APY94_02355"/>
<accession>A0A100XZ91</accession>
<dbReference type="RefSeq" id="WP_058938116.1">
    <property type="nucleotide sequence ID" value="NZ_LLYW01000007.1"/>
</dbReference>
<dbReference type="EMBL" id="LLYW01000007">
    <property type="protein sequence ID" value="KUH34321.1"/>
    <property type="molecule type" value="Genomic_DNA"/>
</dbReference>
<reference evidence="1 2" key="1">
    <citation type="submission" date="2015-10" db="EMBL/GenBank/DDBJ databases">
        <title>Draft genome sequence of Thermococcus celericrescens strain DSM 17994.</title>
        <authorList>
            <person name="Hong S.-J."/>
            <person name="Park C.-E."/>
            <person name="Shin J.-H."/>
        </authorList>
    </citation>
    <scope>NUCLEOTIDE SEQUENCE [LARGE SCALE GENOMIC DNA]</scope>
    <source>
        <strain evidence="1 2">DSM 17994</strain>
    </source>
</reference>
<comment type="caution">
    <text evidence="1">The sequence shown here is derived from an EMBL/GenBank/DDBJ whole genome shotgun (WGS) entry which is preliminary data.</text>
</comment>
<dbReference type="AlphaFoldDB" id="A0A100XZ91"/>
<protein>
    <submittedName>
        <fullName evidence="1">Uncharacterized protein</fullName>
    </submittedName>
</protein>
<evidence type="ECO:0000313" key="1">
    <source>
        <dbReference type="EMBL" id="KUH34321.1"/>
    </source>
</evidence>